<evidence type="ECO:0000259" key="3">
    <source>
        <dbReference type="PROSITE" id="PS50004"/>
    </source>
</evidence>
<feature type="compositionally biased region" description="Polar residues" evidence="2">
    <location>
        <begin position="339"/>
        <end position="352"/>
    </location>
</feature>
<feature type="compositionally biased region" description="Basic and acidic residues" evidence="2">
    <location>
        <begin position="842"/>
        <end position="860"/>
    </location>
</feature>
<feature type="domain" description="RabBD" evidence="5">
    <location>
        <begin position="1"/>
        <end position="57"/>
    </location>
</feature>
<evidence type="ECO:0000256" key="1">
    <source>
        <dbReference type="SAM" id="Coils"/>
    </source>
</evidence>
<dbReference type="PROSITE" id="PS50916">
    <property type="entry name" value="RABBD"/>
    <property type="match status" value="1"/>
</dbReference>
<feature type="compositionally biased region" description="Low complexity" evidence="2">
    <location>
        <begin position="260"/>
        <end position="287"/>
    </location>
</feature>
<feature type="region of interest" description="Disordered" evidence="2">
    <location>
        <begin position="915"/>
        <end position="937"/>
    </location>
</feature>
<feature type="domain" description="BZIP" evidence="4">
    <location>
        <begin position="1489"/>
        <end position="1543"/>
    </location>
</feature>
<feature type="compositionally biased region" description="Basic and acidic residues" evidence="2">
    <location>
        <begin position="873"/>
        <end position="888"/>
    </location>
</feature>
<name>A0ABQ8MB20_LABRO</name>
<feature type="compositionally biased region" description="Basic and acidic residues" evidence="2">
    <location>
        <begin position="571"/>
        <end position="582"/>
    </location>
</feature>
<dbReference type="Proteomes" id="UP000830375">
    <property type="component" value="Unassembled WGS sequence"/>
</dbReference>
<feature type="region of interest" description="Disordered" evidence="2">
    <location>
        <begin position="1450"/>
        <end position="1472"/>
    </location>
</feature>
<feature type="domain" description="C2" evidence="3">
    <location>
        <begin position="1172"/>
        <end position="1300"/>
    </location>
</feature>
<feature type="coiled-coil region" evidence="1">
    <location>
        <begin position="1505"/>
        <end position="1539"/>
    </location>
</feature>
<proteinExistence type="predicted"/>
<comment type="caution">
    <text evidence="6">The sequence shown here is derived from an EMBL/GenBank/DDBJ whole genome shotgun (WGS) entry which is preliminary data.</text>
</comment>
<feature type="region of interest" description="Disordered" evidence="2">
    <location>
        <begin position="1380"/>
        <end position="1422"/>
    </location>
</feature>
<dbReference type="Pfam" id="PF00170">
    <property type="entry name" value="bZIP_1"/>
    <property type="match status" value="1"/>
</dbReference>
<reference evidence="6 7" key="1">
    <citation type="submission" date="2022-01" db="EMBL/GenBank/DDBJ databases">
        <title>A high-quality chromosome-level genome assembly of rohu carp, Labeo rohita.</title>
        <authorList>
            <person name="Arick M.A. II"/>
            <person name="Hsu C.-Y."/>
            <person name="Magbanua Z."/>
            <person name="Pechanova O."/>
            <person name="Grover C."/>
            <person name="Miller E."/>
            <person name="Thrash A."/>
            <person name="Ezzel L."/>
            <person name="Alam S."/>
            <person name="Benzie J."/>
            <person name="Hamilton M."/>
            <person name="Karsi A."/>
            <person name="Lawrence M.L."/>
            <person name="Peterson D.G."/>
        </authorList>
    </citation>
    <scope>NUCLEOTIDE SEQUENCE [LARGE SCALE GENOMIC DNA]</scope>
    <source>
        <strain evidence="7">BAU-BD-2019</strain>
        <tissue evidence="6">Blood</tissue>
    </source>
</reference>
<dbReference type="SMART" id="SM00338">
    <property type="entry name" value="BRLZ"/>
    <property type="match status" value="1"/>
</dbReference>
<feature type="compositionally biased region" description="Polar residues" evidence="2">
    <location>
        <begin position="1384"/>
        <end position="1417"/>
    </location>
</feature>
<feature type="compositionally biased region" description="Basic and acidic residues" evidence="2">
    <location>
        <begin position="779"/>
        <end position="790"/>
    </location>
</feature>
<dbReference type="PROSITE" id="PS50217">
    <property type="entry name" value="BZIP"/>
    <property type="match status" value="1"/>
</dbReference>
<accession>A0ABQ8MB20</accession>
<dbReference type="Gene3D" id="2.60.40.150">
    <property type="entry name" value="C2 domain"/>
    <property type="match status" value="2"/>
</dbReference>
<protein>
    <submittedName>
        <fullName evidence="6">Synaptotagmin-like protein 2</fullName>
    </submittedName>
</protein>
<feature type="region of interest" description="Disordered" evidence="2">
    <location>
        <begin position="114"/>
        <end position="152"/>
    </location>
</feature>
<feature type="compositionally biased region" description="Polar residues" evidence="2">
    <location>
        <begin position="985"/>
        <end position="1000"/>
    </location>
</feature>
<evidence type="ECO:0000259" key="5">
    <source>
        <dbReference type="PROSITE" id="PS50916"/>
    </source>
</evidence>
<dbReference type="SUPFAM" id="SSF49562">
    <property type="entry name" value="C2 domain (Calcium/lipid-binding domain, CaLB)"/>
    <property type="match status" value="2"/>
</dbReference>
<evidence type="ECO:0000313" key="7">
    <source>
        <dbReference type="Proteomes" id="UP000830375"/>
    </source>
</evidence>
<feature type="compositionally biased region" description="Polar residues" evidence="2">
    <location>
        <begin position="759"/>
        <end position="768"/>
    </location>
</feature>
<dbReference type="Gene3D" id="6.10.250.3000">
    <property type="match status" value="1"/>
</dbReference>
<evidence type="ECO:0000256" key="2">
    <source>
        <dbReference type="SAM" id="MobiDB-lite"/>
    </source>
</evidence>
<dbReference type="SMART" id="SM00239">
    <property type="entry name" value="C2"/>
    <property type="match status" value="2"/>
</dbReference>
<feature type="region of interest" description="Disordered" evidence="2">
    <location>
        <begin position="542"/>
        <end position="610"/>
    </location>
</feature>
<organism evidence="6 7">
    <name type="scientific">Labeo rohita</name>
    <name type="common">Indian major carp</name>
    <name type="synonym">Cyprinus rohita</name>
    <dbReference type="NCBI Taxonomy" id="84645"/>
    <lineage>
        <taxon>Eukaryota</taxon>
        <taxon>Metazoa</taxon>
        <taxon>Chordata</taxon>
        <taxon>Craniata</taxon>
        <taxon>Vertebrata</taxon>
        <taxon>Euteleostomi</taxon>
        <taxon>Actinopterygii</taxon>
        <taxon>Neopterygii</taxon>
        <taxon>Teleostei</taxon>
        <taxon>Ostariophysi</taxon>
        <taxon>Cypriniformes</taxon>
        <taxon>Cyprinidae</taxon>
        <taxon>Labeoninae</taxon>
        <taxon>Labeonini</taxon>
        <taxon>Labeo</taxon>
    </lineage>
</organism>
<dbReference type="CDD" id="cd14706">
    <property type="entry name" value="bZIP_CREBZF"/>
    <property type="match status" value="1"/>
</dbReference>
<keyword evidence="7" id="KW-1185">Reference proteome</keyword>
<dbReference type="PROSITE" id="PS50004">
    <property type="entry name" value="C2"/>
    <property type="match status" value="1"/>
</dbReference>
<feature type="region of interest" description="Disordered" evidence="2">
    <location>
        <begin position="247"/>
        <end position="287"/>
    </location>
</feature>
<sequence length="1646" mass="184655">MIDLSYLTEEEQEMILAVLKRDAELKKLEEQRIKQLRKNERDRSRLKYLTGEWFYETKNHRHRDRIHGSDIIRESMRQKKPVTLLELTQRWSEKPSIYGEKKDVYIPPELLGLIEEPSTESHNERVDDELPEGQRERQRPQIKPRQNPFNNLRLQRDEARLINGVKEADKTPAEEPFLPAENQTLHHTTLNTDNTDTQIVTQCKPVPKKRLLLYSCKNSSVDTAGSDNDVKQVVTPAPRSILKHNISSLRSTDSLHMHIPTSDDSSSSSTQSSATVSPTSPETPTIPSLSLCSVHSASGCLDRKHVRFSSVVGLIERVQGEHSVLEEDWSHHEVYGEPQSSQVSNFHGSTELTGKATGLSAEGQTDKVTVEEGRSFSKVLEWFGRGSRDGKLKESPVNKEMNEEEPKDHESPEAKSEDSVPQPKTKPPPKSRRGLFALFSRADISPEVQTCEKEEISQDKTENSEYKTSYTLRREDENILRTNSETAEILRENETNKPICEDPLQRETFDQDEISPGRLASLKSFWERGNKGPKILSIKKEAEVEESEASQILSIKKEANVEESETSQLNENDHNAVDRRLSDSSISPSKPKPDDPNPTDVESTTCDISLVSPRRTSSGVEISAISSHEDEKPSCLESNKVSEVSSSELQTLTVEMNSKLSPGSLLKHEDSSLGNELQEESISMDISDLKKEISTFKMSLGQQEDKVLINDLKSFWEKEKSGLRVIVGSPACTANVKDPSPESSPKCSSVGLSEPQFDFRSNSPSSPERMTFKEAGLTQKEKIEQTEEKQSPNTVPLQDLQDVKGRVPYITQNVSDFKQSITEIHSKLRPPPSPLRSLPAKGQHDKPQSADIYHLKDQDQSRTPSPLMQSKVPRRDSYPNKESRKDGSPLRTFAIDISPANKSPCTIRVKPGQTKLCTSPEHHRKTSDGGSDVRPIMPNERKLSADSLTRFYIPLSLHNYLGVPEQAVLDEREQKVNVKAGETFEQVNQGRMSNESSPSRHSLPESEEITFDSSGSSTPEAWSISHASSYWDSEDDSPVKAALERANARPISISKSLEDLASSPSQERWKTDTRSDVGLSMENVSAVTSNTKMSFSDPEQVKMMSLSVPAFMQQEMDCRNSDCASVSSFRTDTPRACNTPSTFSICSEVTSMSSVTGSVMSIYSSEFGNVEVKGTIQFAIHYVQKLAEFHIFVAQCKDLAVADVKRNRSDPYVKCYLLPDKAKYGKKKTCVRKKTLDPTYNEILRFKIPMETLKTQKLNTSVWHNDTFGRNMFLGEVELDLAEWDFSHKSKGNGEVQIWVKECKNLPITRGVAIDPFVKCAVLPDTSRKSRQKTRVLKRASDPVFNHTMVYDGFRQEDLKEACVELTIPQHPETAMITRKRGRSSLNADVTSTSHEIDAVSQTSNTSETNIHTSPESDTNDWGLDDLLGSGFNWDLDNDVLDAFANFESQTTTSDETDQSAVLGAPASRSRGALQRSKLQDVSGRIINKNAIAARMNRLKKKEYVSGLEERVGSLTTENRVLKQENGNLNKRVEELENETRYLRAVLANESMLAQLLSRLSGVNGMKFSTSLFQESNENDHDYAMPRKRVKVEDKDTAGGICLHVDKDHVSVEFCTKCAESSSLSHKIFLLGAWSAMLDDWVTEHP</sequence>
<dbReference type="InterPro" id="IPR010911">
    <property type="entry name" value="Rab_BD"/>
</dbReference>
<dbReference type="InterPro" id="IPR035892">
    <property type="entry name" value="C2_domain_sf"/>
</dbReference>
<dbReference type="PANTHER" id="PTHR45716:SF5">
    <property type="entry name" value="SYNAPTOTAGMIN-LIKE PROTEIN 2"/>
    <property type="match status" value="1"/>
</dbReference>
<feature type="region of interest" description="Disordered" evidence="2">
    <location>
        <begin position="734"/>
        <end position="800"/>
    </location>
</feature>
<feature type="compositionally biased region" description="Basic and acidic residues" evidence="2">
    <location>
        <begin position="387"/>
        <end position="418"/>
    </location>
</feature>
<feature type="compositionally biased region" description="Basic and acidic residues" evidence="2">
    <location>
        <begin position="450"/>
        <end position="465"/>
    </location>
</feature>
<gene>
    <name evidence="6" type="ORF">H4Q32_022284</name>
</gene>
<feature type="region of interest" description="Disordered" evidence="2">
    <location>
        <begin position="982"/>
        <end position="1020"/>
    </location>
</feature>
<feature type="region of interest" description="Disordered" evidence="2">
    <location>
        <begin position="339"/>
        <end position="371"/>
    </location>
</feature>
<dbReference type="EMBL" id="JACTAM010000010">
    <property type="protein sequence ID" value="KAI2659761.1"/>
    <property type="molecule type" value="Genomic_DNA"/>
</dbReference>
<dbReference type="SUPFAM" id="SSF57959">
    <property type="entry name" value="Leucine zipper domain"/>
    <property type="match status" value="1"/>
</dbReference>
<feature type="region of interest" description="Disordered" evidence="2">
    <location>
        <begin position="446"/>
        <end position="468"/>
    </location>
</feature>
<dbReference type="Pfam" id="PF00168">
    <property type="entry name" value="C2"/>
    <property type="match status" value="2"/>
</dbReference>
<dbReference type="InterPro" id="IPR000008">
    <property type="entry name" value="C2_dom"/>
</dbReference>
<dbReference type="Gene3D" id="1.20.5.170">
    <property type="match status" value="1"/>
</dbReference>
<dbReference type="PANTHER" id="PTHR45716">
    <property type="entry name" value="BITESIZE, ISOFORM I"/>
    <property type="match status" value="1"/>
</dbReference>
<evidence type="ECO:0000313" key="6">
    <source>
        <dbReference type="EMBL" id="KAI2659761.1"/>
    </source>
</evidence>
<feature type="region of interest" description="Disordered" evidence="2">
    <location>
        <begin position="387"/>
        <end position="433"/>
    </location>
</feature>
<feature type="compositionally biased region" description="Polar residues" evidence="2">
    <location>
        <begin position="1011"/>
        <end position="1020"/>
    </location>
</feature>
<evidence type="ECO:0000259" key="4">
    <source>
        <dbReference type="PROSITE" id="PS50217"/>
    </source>
</evidence>
<dbReference type="InterPro" id="IPR046347">
    <property type="entry name" value="bZIP_sf"/>
</dbReference>
<dbReference type="InterPro" id="IPR004827">
    <property type="entry name" value="bZIP"/>
</dbReference>
<feature type="region of interest" description="Disordered" evidence="2">
    <location>
        <begin position="824"/>
        <end position="897"/>
    </location>
</feature>
<feature type="compositionally biased region" description="Polar residues" evidence="2">
    <location>
        <begin position="741"/>
        <end position="751"/>
    </location>
</feature>
<keyword evidence="1" id="KW-0175">Coiled coil</keyword>